<sequence>MDIIEEVKDFKKIWANRTPTGKIILAVSFVLSAISIGSLADTVFAFKGFIVEAINFYQHISEPARQYLSDLLGVNISRFSQDSLTMLILTIGAQSRIDDSNKKTRSWFKLTFCLVPLALVGWLAPKLLLPVMSGEVLVLLMFIMAPFFYAVAVNEKSRIYKSDYQLAAYILLVYFCVACIAAISSGLSRPLG</sequence>
<feature type="transmembrane region" description="Helical" evidence="1">
    <location>
        <begin position="23"/>
        <end position="46"/>
    </location>
</feature>
<dbReference type="AlphaFoldDB" id="Q1KY39"/>
<proteinExistence type="predicted"/>
<evidence type="ECO:0000313" key="2">
    <source>
        <dbReference type="EMBL" id="ABE73745.1"/>
    </source>
</evidence>
<keyword evidence="1" id="KW-1133">Transmembrane helix</keyword>
<feature type="transmembrane region" description="Helical" evidence="1">
    <location>
        <begin position="136"/>
        <end position="154"/>
    </location>
</feature>
<accession>Q1KY39</accession>
<keyword evidence="1" id="KW-0812">Transmembrane</keyword>
<feature type="transmembrane region" description="Helical" evidence="1">
    <location>
        <begin position="106"/>
        <end position="124"/>
    </location>
</feature>
<evidence type="ECO:0000256" key="1">
    <source>
        <dbReference type="SAM" id="Phobius"/>
    </source>
</evidence>
<name>Q1KY39_9RHOO</name>
<keyword evidence="1" id="KW-0472">Membrane</keyword>
<protein>
    <submittedName>
        <fullName evidence="2">Putative cytochrome/quinol oxidase</fullName>
    </submittedName>
</protein>
<organism evidence="2">
    <name type="scientific">Parazoarcus communis</name>
    <dbReference type="NCBI Taxonomy" id="41977"/>
    <lineage>
        <taxon>Bacteria</taxon>
        <taxon>Pseudomonadati</taxon>
        <taxon>Pseudomonadota</taxon>
        <taxon>Betaproteobacteria</taxon>
        <taxon>Rhodocyclales</taxon>
        <taxon>Zoogloeaceae</taxon>
        <taxon>Parazoarcus</taxon>
    </lineage>
</organism>
<feature type="transmembrane region" description="Helical" evidence="1">
    <location>
        <begin position="166"/>
        <end position="187"/>
    </location>
</feature>
<dbReference type="EMBL" id="DQ372711">
    <property type="protein sequence ID" value="ABE73745.1"/>
    <property type="molecule type" value="Genomic_DNA"/>
</dbReference>
<reference evidence="2" key="1">
    <citation type="journal article" date="2006" name="J. Bacteriol.">
        <title>Class 1 integrons potentially predating the association with tn402-like transposition genes are present in a sediment microbial community.</title>
        <authorList>
            <person name="Stokes H.W."/>
            <person name="Nesbo C.L."/>
            <person name="Holley M."/>
            <person name="Bahl M.I."/>
            <person name="Gillings M.R."/>
            <person name="Boucher Y."/>
        </authorList>
    </citation>
    <scope>NUCLEOTIDE SEQUENCE</scope>
    <source>
        <strain evidence="2">MUL2G9</strain>
    </source>
</reference>